<sequence>MALGDDDKEFLRQLTWIYPSEYVAELKELAEAVITEQLAAGERQNIRDIIWGIMAKIRAEAEGGSNTAAAAGKAASEAVQAEADREIRDNVQAALSAGQLHIPAGMGPEVIIPLVAALAEPAIGAGARSVLCQLSDSGAIDALCGEWAKTRSPELEQIIMKTGYLAAHPLGVRLLTVLKTKADRVMLAEGTELVPELLAAVDDPDRSIAGSARRLLLTLTNRQAVDTVCETVLADPDNERLQAWAVMAGYAPADDSRAALYYAITGQWDKYYALDWQEDRPLLARGYSEASLPERRRFLAAARKSGQGLLLTGLLLAGNGQDEYEEITAADWESLLDLLASQQRWPDLYRLVFRAPAQWAGEITLLLKNSGWQPGAWAQRGWERSLAACPQSGRNAFVPDGRELIALAFDQAEIEAMAFHPNKRIAAGGGRDGRLRLWQLGSQQIWRTVDLHAEAITAVAFTPDGRYLATAGREGRVHIWQLPAVKWVSSVCGQPGLVTAMAAGAGGAILAAACAGGLAAARVWDWDGAYMTNQGQYPGSWFQAAAVSAEQRLAVGGGRDGIIRLYPLTGSKQGKLCWAAHAGAVQALKLSGDGNFLVSTGADGLLKIWQTASGKLLWTLPAAGRLLAVSADGALAAISNPGRRNITIKQLRLVKPLAQATHADWQHAGQLLAAAALEPEAGQAVAFLQTILDSKFCYDIRL</sequence>
<gene>
    <name evidence="2" type="ORF">SPTER_47010</name>
</gene>
<dbReference type="AlphaFoldDB" id="A0A517E0U5"/>
<keyword evidence="1" id="KW-0853">WD repeat</keyword>
<dbReference type="RefSeq" id="WP_144352523.1">
    <property type="nucleotide sequence ID" value="NZ_CP036259.1"/>
</dbReference>
<dbReference type="PROSITE" id="PS50082">
    <property type="entry name" value="WD_REPEATS_2"/>
    <property type="match status" value="3"/>
</dbReference>
<dbReference type="InterPro" id="IPR001680">
    <property type="entry name" value="WD40_rpt"/>
</dbReference>
<dbReference type="KEGG" id="sted:SPTER_47010"/>
<dbReference type="Proteomes" id="UP000320776">
    <property type="component" value="Chromosome"/>
</dbReference>
<feature type="repeat" description="WD" evidence="1">
    <location>
        <begin position="407"/>
        <end position="448"/>
    </location>
</feature>
<dbReference type="InterPro" id="IPR036322">
    <property type="entry name" value="WD40_repeat_dom_sf"/>
</dbReference>
<feature type="repeat" description="WD" evidence="1">
    <location>
        <begin position="449"/>
        <end position="482"/>
    </location>
</feature>
<dbReference type="PANTHER" id="PTHR19879:SF9">
    <property type="entry name" value="TRANSCRIPTION INITIATION FACTOR TFIID SUBUNIT 5"/>
    <property type="match status" value="1"/>
</dbReference>
<dbReference type="PROSITE" id="PS50294">
    <property type="entry name" value="WD_REPEATS_REGION"/>
    <property type="match status" value="3"/>
</dbReference>
<protein>
    <submittedName>
        <fullName evidence="2">WD domain, G-beta repeat</fullName>
    </submittedName>
</protein>
<accession>A0A517E0U5</accession>
<feature type="repeat" description="WD" evidence="1">
    <location>
        <begin position="578"/>
        <end position="619"/>
    </location>
</feature>
<dbReference type="InterPro" id="IPR015943">
    <property type="entry name" value="WD40/YVTN_repeat-like_dom_sf"/>
</dbReference>
<dbReference type="OrthoDB" id="1677004at2"/>
<keyword evidence="3" id="KW-1185">Reference proteome</keyword>
<reference evidence="2 3" key="1">
    <citation type="submission" date="2019-02" db="EMBL/GenBank/DDBJ databases">
        <title>Closed genome of Sporomusa termitida DSM 4440.</title>
        <authorList>
            <person name="Poehlein A."/>
            <person name="Daniel R."/>
        </authorList>
    </citation>
    <scope>NUCLEOTIDE SEQUENCE [LARGE SCALE GENOMIC DNA]</scope>
    <source>
        <strain evidence="2 3">DSM 4440</strain>
    </source>
</reference>
<name>A0A517E0U5_9FIRM</name>
<dbReference type="SUPFAM" id="SSF50978">
    <property type="entry name" value="WD40 repeat-like"/>
    <property type="match status" value="1"/>
</dbReference>
<dbReference type="SMART" id="SM00320">
    <property type="entry name" value="WD40"/>
    <property type="match status" value="4"/>
</dbReference>
<dbReference type="PANTHER" id="PTHR19879">
    <property type="entry name" value="TRANSCRIPTION INITIATION FACTOR TFIID"/>
    <property type="match status" value="1"/>
</dbReference>
<proteinExistence type="predicted"/>
<evidence type="ECO:0000313" key="3">
    <source>
        <dbReference type="Proteomes" id="UP000320776"/>
    </source>
</evidence>
<dbReference type="EMBL" id="CP036259">
    <property type="protein sequence ID" value="QDR83220.1"/>
    <property type="molecule type" value="Genomic_DNA"/>
</dbReference>
<evidence type="ECO:0000313" key="2">
    <source>
        <dbReference type="EMBL" id="QDR83220.1"/>
    </source>
</evidence>
<evidence type="ECO:0000256" key="1">
    <source>
        <dbReference type="PROSITE-ProRule" id="PRU00221"/>
    </source>
</evidence>
<organism evidence="2 3">
    <name type="scientific">Sporomusa termitida</name>
    <dbReference type="NCBI Taxonomy" id="2377"/>
    <lineage>
        <taxon>Bacteria</taxon>
        <taxon>Bacillati</taxon>
        <taxon>Bacillota</taxon>
        <taxon>Negativicutes</taxon>
        <taxon>Selenomonadales</taxon>
        <taxon>Sporomusaceae</taxon>
        <taxon>Sporomusa</taxon>
    </lineage>
</organism>
<dbReference type="Pfam" id="PF00400">
    <property type="entry name" value="WD40"/>
    <property type="match status" value="3"/>
</dbReference>
<dbReference type="Gene3D" id="2.130.10.10">
    <property type="entry name" value="YVTN repeat-like/Quinoprotein amine dehydrogenase"/>
    <property type="match status" value="2"/>
</dbReference>